<evidence type="ECO:0000256" key="3">
    <source>
        <dbReference type="ARBA" id="ARBA00022679"/>
    </source>
</evidence>
<evidence type="ECO:0000256" key="6">
    <source>
        <dbReference type="ARBA" id="ARBA00049348"/>
    </source>
</evidence>
<dbReference type="EMBL" id="LBZB01000003">
    <property type="protein sequence ID" value="KKR63519.1"/>
    <property type="molecule type" value="Genomic_DNA"/>
</dbReference>
<dbReference type="GO" id="GO:0006281">
    <property type="term" value="P:DNA repair"/>
    <property type="evidence" value="ECO:0007669"/>
    <property type="project" value="UniProtKB-KW"/>
</dbReference>
<dbReference type="InterPro" id="IPR036217">
    <property type="entry name" value="MethylDNA_cys_MeTrfase_DNAb"/>
</dbReference>
<dbReference type="PANTHER" id="PTHR42942:SF1">
    <property type="entry name" value="ALKYLTRANSFERASE-LIKE PROTEIN 1"/>
    <property type="match status" value="1"/>
</dbReference>
<dbReference type="Gene3D" id="1.10.10.10">
    <property type="entry name" value="Winged helix-like DNA-binding domain superfamily/Winged helix DNA-binding domain"/>
    <property type="match status" value="1"/>
</dbReference>
<dbReference type="GO" id="GO:0003908">
    <property type="term" value="F:methylated-DNA-[protein]-cysteine S-methyltransferase activity"/>
    <property type="evidence" value="ECO:0007669"/>
    <property type="project" value="UniProtKB-EC"/>
</dbReference>
<evidence type="ECO:0000256" key="2">
    <source>
        <dbReference type="ARBA" id="ARBA00022603"/>
    </source>
</evidence>
<dbReference type="Proteomes" id="UP000034613">
    <property type="component" value="Unassembled WGS sequence"/>
</dbReference>
<protein>
    <recommendedName>
        <fullName evidence="7">Methylated-DNA-[protein]-cysteine S-methyltransferase DNA binding domain-containing protein</fullName>
    </recommendedName>
</protein>
<evidence type="ECO:0000256" key="4">
    <source>
        <dbReference type="ARBA" id="ARBA00022763"/>
    </source>
</evidence>
<evidence type="ECO:0000313" key="9">
    <source>
        <dbReference type="Proteomes" id="UP000034613"/>
    </source>
</evidence>
<dbReference type="PROSITE" id="PS00374">
    <property type="entry name" value="MGMT"/>
    <property type="match status" value="1"/>
</dbReference>
<reference evidence="8 9" key="1">
    <citation type="journal article" date="2015" name="Nature">
        <title>rRNA introns, odd ribosomes, and small enigmatic genomes across a large radiation of phyla.</title>
        <authorList>
            <person name="Brown C.T."/>
            <person name="Hug L.A."/>
            <person name="Thomas B.C."/>
            <person name="Sharon I."/>
            <person name="Castelle C.J."/>
            <person name="Singh A."/>
            <person name="Wilkins M.J."/>
            <person name="Williams K.H."/>
            <person name="Banfield J.F."/>
        </authorList>
    </citation>
    <scope>NUCLEOTIDE SEQUENCE [LARGE SCALE GENOMIC DNA]</scope>
</reference>
<comment type="catalytic activity">
    <reaction evidence="6">
        <text>a 6-O-methyl-2'-deoxyguanosine in DNA + L-cysteinyl-[protein] = S-methyl-L-cysteinyl-[protein] + a 2'-deoxyguanosine in DNA</text>
        <dbReference type="Rhea" id="RHEA:24000"/>
        <dbReference type="Rhea" id="RHEA-COMP:10131"/>
        <dbReference type="Rhea" id="RHEA-COMP:10132"/>
        <dbReference type="Rhea" id="RHEA-COMP:11367"/>
        <dbReference type="Rhea" id="RHEA-COMP:11368"/>
        <dbReference type="ChEBI" id="CHEBI:29950"/>
        <dbReference type="ChEBI" id="CHEBI:82612"/>
        <dbReference type="ChEBI" id="CHEBI:85445"/>
        <dbReference type="ChEBI" id="CHEBI:85448"/>
        <dbReference type="EC" id="2.1.1.63"/>
    </reaction>
</comment>
<dbReference type="InterPro" id="IPR001497">
    <property type="entry name" value="MethylDNA_cys_MeTrfase_AS"/>
</dbReference>
<proteinExistence type="predicted"/>
<keyword evidence="3" id="KW-0808">Transferase</keyword>
<dbReference type="Pfam" id="PF01035">
    <property type="entry name" value="DNA_binding_1"/>
    <property type="match status" value="1"/>
</dbReference>
<dbReference type="GO" id="GO:0032259">
    <property type="term" value="P:methylation"/>
    <property type="evidence" value="ECO:0007669"/>
    <property type="project" value="UniProtKB-KW"/>
</dbReference>
<dbReference type="CDD" id="cd06445">
    <property type="entry name" value="ATase"/>
    <property type="match status" value="1"/>
</dbReference>
<name>A0A0G0SFE5_9BACT</name>
<dbReference type="InterPro" id="IPR014048">
    <property type="entry name" value="MethylDNA_cys_MeTrfase_DNA-bd"/>
</dbReference>
<gene>
    <name evidence="8" type="ORF">UU03_C0003G0026</name>
</gene>
<keyword evidence="5" id="KW-0234">DNA repair</keyword>
<keyword evidence="2" id="KW-0489">Methyltransferase</keyword>
<evidence type="ECO:0000256" key="1">
    <source>
        <dbReference type="ARBA" id="ARBA00001286"/>
    </source>
</evidence>
<comment type="caution">
    <text evidence="8">The sequence shown here is derived from an EMBL/GenBank/DDBJ whole genome shotgun (WGS) entry which is preliminary data.</text>
</comment>
<sequence>MEAFAAEKYQKMNFFNQVYEVVRKIPIGKVTTYGDISLRLSRDSARDKRSGPVGSRINITPRIVGFALHANRDLNVPCHRVVNKDGRLAPNFAGPQLPGAIATGRRAFDGAVEQRRRLQKEGASFIDEMHVNLKKHQW</sequence>
<dbReference type="PANTHER" id="PTHR42942">
    <property type="entry name" value="6-O-METHYLGUANINE DNA METHYLTRANSFERASE"/>
    <property type="match status" value="1"/>
</dbReference>
<evidence type="ECO:0000259" key="7">
    <source>
        <dbReference type="Pfam" id="PF01035"/>
    </source>
</evidence>
<comment type="catalytic activity">
    <reaction evidence="1">
        <text>a 4-O-methyl-thymidine in DNA + L-cysteinyl-[protein] = a thymidine in DNA + S-methyl-L-cysteinyl-[protein]</text>
        <dbReference type="Rhea" id="RHEA:53428"/>
        <dbReference type="Rhea" id="RHEA-COMP:10131"/>
        <dbReference type="Rhea" id="RHEA-COMP:10132"/>
        <dbReference type="Rhea" id="RHEA-COMP:13555"/>
        <dbReference type="Rhea" id="RHEA-COMP:13556"/>
        <dbReference type="ChEBI" id="CHEBI:29950"/>
        <dbReference type="ChEBI" id="CHEBI:82612"/>
        <dbReference type="ChEBI" id="CHEBI:137386"/>
        <dbReference type="ChEBI" id="CHEBI:137387"/>
        <dbReference type="EC" id="2.1.1.63"/>
    </reaction>
</comment>
<organism evidence="8 9">
    <name type="scientific">Candidatus Woesebacteria bacterium GW2011_GWA1_40_45</name>
    <dbReference type="NCBI Taxonomy" id="1618554"/>
    <lineage>
        <taxon>Bacteria</taxon>
        <taxon>Candidatus Woeseibacteriota</taxon>
    </lineage>
</organism>
<keyword evidence="4" id="KW-0227">DNA damage</keyword>
<dbReference type="InterPro" id="IPR036388">
    <property type="entry name" value="WH-like_DNA-bd_sf"/>
</dbReference>
<dbReference type="AlphaFoldDB" id="A0A0G0SFE5"/>
<evidence type="ECO:0000256" key="5">
    <source>
        <dbReference type="ARBA" id="ARBA00023204"/>
    </source>
</evidence>
<feature type="domain" description="Methylated-DNA-[protein]-cysteine S-methyltransferase DNA binding" evidence="7">
    <location>
        <begin position="13"/>
        <end position="122"/>
    </location>
</feature>
<dbReference type="InterPro" id="IPR052520">
    <property type="entry name" value="ATL_DNA_repair"/>
</dbReference>
<dbReference type="SUPFAM" id="SSF46767">
    <property type="entry name" value="Methylated DNA-protein cysteine methyltransferase, C-terminal domain"/>
    <property type="match status" value="1"/>
</dbReference>
<accession>A0A0G0SFE5</accession>
<evidence type="ECO:0000313" key="8">
    <source>
        <dbReference type="EMBL" id="KKR63519.1"/>
    </source>
</evidence>